<dbReference type="Proteomes" id="UP001176961">
    <property type="component" value="Unassembled WGS sequence"/>
</dbReference>
<reference evidence="1" key="1">
    <citation type="submission" date="2023-07" db="EMBL/GenBank/DDBJ databases">
        <authorList>
            <consortium name="CYATHOMIX"/>
        </authorList>
    </citation>
    <scope>NUCLEOTIDE SEQUENCE</scope>
    <source>
        <strain evidence="1">N/A</strain>
    </source>
</reference>
<dbReference type="AlphaFoldDB" id="A0AA36GN26"/>
<keyword evidence="2" id="KW-1185">Reference proteome</keyword>
<protein>
    <submittedName>
        <fullName evidence="1">Uncharacterized protein</fullName>
    </submittedName>
</protein>
<organism evidence="1 2">
    <name type="scientific">Cylicocyclus nassatus</name>
    <name type="common">Nematode worm</name>
    <dbReference type="NCBI Taxonomy" id="53992"/>
    <lineage>
        <taxon>Eukaryota</taxon>
        <taxon>Metazoa</taxon>
        <taxon>Ecdysozoa</taxon>
        <taxon>Nematoda</taxon>
        <taxon>Chromadorea</taxon>
        <taxon>Rhabditida</taxon>
        <taxon>Rhabditina</taxon>
        <taxon>Rhabditomorpha</taxon>
        <taxon>Strongyloidea</taxon>
        <taxon>Strongylidae</taxon>
        <taxon>Cylicocyclus</taxon>
    </lineage>
</organism>
<name>A0AA36GN26_CYLNA</name>
<accession>A0AA36GN26</accession>
<dbReference type="EMBL" id="CATQJL010000112">
    <property type="protein sequence ID" value="CAJ0595050.1"/>
    <property type="molecule type" value="Genomic_DNA"/>
</dbReference>
<evidence type="ECO:0000313" key="2">
    <source>
        <dbReference type="Proteomes" id="UP001176961"/>
    </source>
</evidence>
<gene>
    <name evidence="1" type="ORF">CYNAS_LOCUS7033</name>
</gene>
<sequence>MDVDGLLLNGLLDGRRGHLTIRMTWTSDHSVDHKPSREAPFPYYNISNFTHCTGLKLRDMGINAGLAIYTSWKFCCGCAQRTISAYKREEEPNGYQLIATPCYFEPIWYAVERIVKKELKERKVRS</sequence>
<proteinExistence type="predicted"/>
<evidence type="ECO:0000313" key="1">
    <source>
        <dbReference type="EMBL" id="CAJ0595050.1"/>
    </source>
</evidence>
<comment type="caution">
    <text evidence="1">The sequence shown here is derived from an EMBL/GenBank/DDBJ whole genome shotgun (WGS) entry which is preliminary data.</text>
</comment>